<organism evidence="14 15">
    <name type="scientific">Solemya pervernicosa gill symbiont</name>
    <dbReference type="NCBI Taxonomy" id="642797"/>
    <lineage>
        <taxon>Bacteria</taxon>
        <taxon>Pseudomonadati</taxon>
        <taxon>Pseudomonadota</taxon>
        <taxon>Gammaproteobacteria</taxon>
        <taxon>sulfur-oxidizing symbionts</taxon>
    </lineage>
</organism>
<dbReference type="InterPro" id="IPR008207">
    <property type="entry name" value="Sig_transdc_His_kin_Hpt_dom"/>
</dbReference>
<dbReference type="PROSITE" id="PS50894">
    <property type="entry name" value="HPT"/>
    <property type="match status" value="1"/>
</dbReference>
<evidence type="ECO:0000256" key="9">
    <source>
        <dbReference type="ARBA" id="ARBA00023136"/>
    </source>
</evidence>
<dbReference type="SUPFAM" id="SSF52172">
    <property type="entry name" value="CheY-like"/>
    <property type="match status" value="1"/>
</dbReference>
<evidence type="ECO:0000256" key="11">
    <source>
        <dbReference type="PROSITE-ProRule" id="PRU00169"/>
    </source>
</evidence>
<evidence type="ECO:0000256" key="6">
    <source>
        <dbReference type="ARBA" id="ARBA00022840"/>
    </source>
</evidence>
<dbReference type="GO" id="GO:0000160">
    <property type="term" value="P:phosphorelay signal transduction system"/>
    <property type="evidence" value="ECO:0007669"/>
    <property type="project" value="UniProtKB-KW"/>
</dbReference>
<keyword evidence="6" id="KW-0067">ATP-binding</keyword>
<dbReference type="AlphaFoldDB" id="A0A1T2L5X6"/>
<dbReference type="Pfam" id="PF01627">
    <property type="entry name" value="Hpt"/>
    <property type="match status" value="1"/>
</dbReference>
<protein>
    <recommendedName>
        <fullName evidence="16">Response regulatory domain-containing protein</fullName>
    </recommendedName>
</protein>
<keyword evidence="8" id="KW-0902">Two-component regulatory system</keyword>
<proteinExistence type="predicted"/>
<evidence type="ECO:0000256" key="7">
    <source>
        <dbReference type="ARBA" id="ARBA00022989"/>
    </source>
</evidence>
<evidence type="ECO:0000259" key="13">
    <source>
        <dbReference type="PROSITE" id="PS50894"/>
    </source>
</evidence>
<feature type="modified residue" description="4-aspartylphosphate" evidence="11">
    <location>
        <position position="76"/>
    </location>
</feature>
<evidence type="ECO:0008006" key="16">
    <source>
        <dbReference type="Google" id="ProtNLM"/>
    </source>
</evidence>
<keyword evidence="5" id="KW-0547">Nucleotide-binding</keyword>
<dbReference type="Gene3D" id="3.40.50.2300">
    <property type="match status" value="1"/>
</dbReference>
<evidence type="ECO:0000313" key="14">
    <source>
        <dbReference type="EMBL" id="OOZ40499.1"/>
    </source>
</evidence>
<keyword evidence="2" id="KW-1003">Cell membrane</keyword>
<feature type="modified residue" description="Phosphohistidine" evidence="10">
    <location>
        <position position="230"/>
    </location>
</feature>
<accession>A0A1T2L5X6</accession>
<dbReference type="CDD" id="cd17546">
    <property type="entry name" value="REC_hyHK_CKI1_RcsC-like"/>
    <property type="match status" value="1"/>
</dbReference>
<evidence type="ECO:0000256" key="2">
    <source>
        <dbReference type="ARBA" id="ARBA00022475"/>
    </source>
</evidence>
<evidence type="ECO:0000256" key="4">
    <source>
        <dbReference type="ARBA" id="ARBA00022692"/>
    </source>
</evidence>
<evidence type="ECO:0000313" key="15">
    <source>
        <dbReference type="Proteomes" id="UP000191110"/>
    </source>
</evidence>
<comment type="subcellular location">
    <subcellularLocation>
        <location evidence="1">Cell membrane</location>
        <topology evidence="1">Multi-pass membrane protein</topology>
    </subcellularLocation>
</comment>
<evidence type="ECO:0000259" key="12">
    <source>
        <dbReference type="PROSITE" id="PS50110"/>
    </source>
</evidence>
<dbReference type="RefSeq" id="WP_078483483.1">
    <property type="nucleotide sequence ID" value="NZ_MPRL01000024.1"/>
</dbReference>
<dbReference type="Proteomes" id="UP000191110">
    <property type="component" value="Unassembled WGS sequence"/>
</dbReference>
<dbReference type="GO" id="GO:0005886">
    <property type="term" value="C:plasma membrane"/>
    <property type="evidence" value="ECO:0007669"/>
    <property type="project" value="UniProtKB-SubCell"/>
</dbReference>
<sequence>MSALGKGVVFHSEETKDAELPSLEGAKVLLVEDNEINREFAVELLGTMGVEVSVAVDGEEGVAIFSAGEFDAILMDIQMPKLDGMEATRKIRQLTSSAGDRFATVPIIAMTAQAMAGDRDQALAAGMNDYVSKPIDPQLLAKALSRWLTTSEVTDTAPVVEAQIRRNVVPGALSSLTTINAEVGVDRIGGSETTFEKLLVTFSERYADAVKEIRELIDGNNLDGAEQRSHALKGVAGNLSADLLFEKTAMVDEQLKHHQLPSTYQLDELEKTLQSTIAEIESLHKQDQNEADVPTAVVDHKVLMSDLDSLRQAIDEDLISAQKQLESVQSRVAGSEFAEKVGQIAEQLDLFDIDAAKEVISELEALLG</sequence>
<reference evidence="14 15" key="1">
    <citation type="submission" date="2016-11" db="EMBL/GenBank/DDBJ databases">
        <title>Mixed transmission modes and dynamic genome evolution in an obligate animal-bacterial symbiosis.</title>
        <authorList>
            <person name="Russell S.L."/>
            <person name="Corbett-Detig R.B."/>
            <person name="Cavanaugh C.M."/>
        </authorList>
    </citation>
    <scope>NUCLEOTIDE SEQUENCE [LARGE SCALE GENOMIC DNA]</scope>
    <source>
        <strain evidence="14">Sveles-Q1</strain>
    </source>
</reference>
<dbReference type="OrthoDB" id="9796655at2"/>
<dbReference type="Pfam" id="PF00072">
    <property type="entry name" value="Response_reg"/>
    <property type="match status" value="1"/>
</dbReference>
<keyword evidence="4" id="KW-0812">Transmembrane</keyword>
<evidence type="ECO:0000256" key="10">
    <source>
        <dbReference type="PROSITE-ProRule" id="PRU00110"/>
    </source>
</evidence>
<name>A0A1T2L5X6_9GAMM</name>
<feature type="domain" description="HPt" evidence="13">
    <location>
        <begin position="191"/>
        <end position="287"/>
    </location>
</feature>
<evidence type="ECO:0000256" key="8">
    <source>
        <dbReference type="ARBA" id="ARBA00023012"/>
    </source>
</evidence>
<dbReference type="SUPFAM" id="SSF47226">
    <property type="entry name" value="Histidine-containing phosphotransfer domain, HPT domain"/>
    <property type="match status" value="1"/>
</dbReference>
<dbReference type="GO" id="GO:0004672">
    <property type="term" value="F:protein kinase activity"/>
    <property type="evidence" value="ECO:0007669"/>
    <property type="project" value="UniProtKB-ARBA"/>
</dbReference>
<dbReference type="InterPro" id="IPR011006">
    <property type="entry name" value="CheY-like_superfamily"/>
</dbReference>
<dbReference type="EMBL" id="MPRL01000024">
    <property type="protein sequence ID" value="OOZ40499.1"/>
    <property type="molecule type" value="Genomic_DNA"/>
</dbReference>
<keyword evidence="3 11" id="KW-0597">Phosphoprotein</keyword>
<comment type="caution">
    <text evidence="14">The sequence shown here is derived from an EMBL/GenBank/DDBJ whole genome shotgun (WGS) entry which is preliminary data.</text>
</comment>
<feature type="domain" description="Response regulatory" evidence="12">
    <location>
        <begin position="27"/>
        <end position="148"/>
    </location>
</feature>
<evidence type="ECO:0000256" key="3">
    <source>
        <dbReference type="ARBA" id="ARBA00022553"/>
    </source>
</evidence>
<gene>
    <name evidence="14" type="ORF">BOW53_07570</name>
</gene>
<dbReference type="PANTHER" id="PTHR45339">
    <property type="entry name" value="HYBRID SIGNAL TRANSDUCTION HISTIDINE KINASE J"/>
    <property type="match status" value="1"/>
</dbReference>
<keyword evidence="9" id="KW-0472">Membrane</keyword>
<dbReference type="PROSITE" id="PS50110">
    <property type="entry name" value="RESPONSE_REGULATORY"/>
    <property type="match status" value="1"/>
</dbReference>
<keyword evidence="7" id="KW-1133">Transmembrane helix</keyword>
<keyword evidence="15" id="KW-1185">Reference proteome</keyword>
<dbReference type="GO" id="GO:0005524">
    <property type="term" value="F:ATP binding"/>
    <property type="evidence" value="ECO:0007669"/>
    <property type="project" value="UniProtKB-KW"/>
</dbReference>
<dbReference type="SMART" id="SM00448">
    <property type="entry name" value="REC"/>
    <property type="match status" value="1"/>
</dbReference>
<dbReference type="InterPro" id="IPR036641">
    <property type="entry name" value="HPT_dom_sf"/>
</dbReference>
<dbReference type="Gene3D" id="1.20.120.160">
    <property type="entry name" value="HPT domain"/>
    <property type="match status" value="1"/>
</dbReference>
<evidence type="ECO:0000256" key="5">
    <source>
        <dbReference type="ARBA" id="ARBA00022741"/>
    </source>
</evidence>
<dbReference type="PANTHER" id="PTHR45339:SF1">
    <property type="entry name" value="HYBRID SIGNAL TRANSDUCTION HISTIDINE KINASE J"/>
    <property type="match status" value="1"/>
</dbReference>
<dbReference type="InterPro" id="IPR001789">
    <property type="entry name" value="Sig_transdc_resp-reg_receiver"/>
</dbReference>
<evidence type="ECO:0000256" key="1">
    <source>
        <dbReference type="ARBA" id="ARBA00004651"/>
    </source>
</evidence>